<feature type="compositionally biased region" description="Pro residues" evidence="6">
    <location>
        <begin position="22"/>
        <end position="39"/>
    </location>
</feature>
<feature type="region of interest" description="Disordered" evidence="6">
    <location>
        <begin position="552"/>
        <end position="596"/>
    </location>
</feature>
<feature type="transmembrane region" description="Helical" evidence="7">
    <location>
        <begin position="385"/>
        <end position="405"/>
    </location>
</feature>
<keyword evidence="5 7" id="KW-0472">Membrane</keyword>
<gene>
    <name evidence="9" type="ORF">VTL71DRAFT_15537</name>
</gene>
<evidence type="ECO:0000256" key="1">
    <source>
        <dbReference type="ARBA" id="ARBA00004141"/>
    </source>
</evidence>
<accession>A0ABR4CJ81</accession>
<keyword evidence="4 7" id="KW-1133">Transmembrane helix</keyword>
<feature type="transmembrane region" description="Helical" evidence="7">
    <location>
        <begin position="232"/>
        <end position="253"/>
    </location>
</feature>
<dbReference type="InterPro" id="IPR011701">
    <property type="entry name" value="MFS"/>
</dbReference>
<protein>
    <recommendedName>
        <fullName evidence="8">Major facilitator superfamily (MFS) profile domain-containing protein</fullName>
    </recommendedName>
</protein>
<keyword evidence="3 7" id="KW-0812">Transmembrane</keyword>
<evidence type="ECO:0000256" key="3">
    <source>
        <dbReference type="ARBA" id="ARBA00022692"/>
    </source>
</evidence>
<evidence type="ECO:0000256" key="4">
    <source>
        <dbReference type="ARBA" id="ARBA00022989"/>
    </source>
</evidence>
<feature type="region of interest" description="Disordered" evidence="6">
    <location>
        <begin position="1"/>
        <end position="64"/>
    </location>
</feature>
<feature type="domain" description="Major facilitator superfamily (MFS) profile" evidence="8">
    <location>
        <begin position="70"/>
        <end position="551"/>
    </location>
</feature>
<feature type="transmembrane region" description="Helical" evidence="7">
    <location>
        <begin position="417"/>
        <end position="436"/>
    </location>
</feature>
<dbReference type="Proteomes" id="UP001595075">
    <property type="component" value="Unassembled WGS sequence"/>
</dbReference>
<evidence type="ECO:0000313" key="10">
    <source>
        <dbReference type="Proteomes" id="UP001595075"/>
    </source>
</evidence>
<reference evidence="9 10" key="1">
    <citation type="journal article" date="2024" name="Commun. Biol.">
        <title>Comparative genomic analysis of thermophilic fungi reveals convergent evolutionary adaptations and gene losses.</title>
        <authorList>
            <person name="Steindorff A.S."/>
            <person name="Aguilar-Pontes M.V."/>
            <person name="Robinson A.J."/>
            <person name="Andreopoulos B."/>
            <person name="LaButti K."/>
            <person name="Kuo A."/>
            <person name="Mondo S."/>
            <person name="Riley R."/>
            <person name="Otillar R."/>
            <person name="Haridas S."/>
            <person name="Lipzen A."/>
            <person name="Grimwood J."/>
            <person name="Schmutz J."/>
            <person name="Clum A."/>
            <person name="Reid I.D."/>
            <person name="Moisan M.C."/>
            <person name="Butler G."/>
            <person name="Nguyen T.T.M."/>
            <person name="Dewar K."/>
            <person name="Conant G."/>
            <person name="Drula E."/>
            <person name="Henrissat B."/>
            <person name="Hansel C."/>
            <person name="Singer S."/>
            <person name="Hutchinson M.I."/>
            <person name="de Vries R.P."/>
            <person name="Natvig D.O."/>
            <person name="Powell A.J."/>
            <person name="Tsang A."/>
            <person name="Grigoriev I.V."/>
        </authorList>
    </citation>
    <scope>NUCLEOTIDE SEQUENCE [LARGE SCALE GENOMIC DNA]</scope>
    <source>
        <strain evidence="9 10">CBS 494.80</strain>
    </source>
</reference>
<sequence length="596" mass="63848">MAAKRAEMNRQKSITPHYQTFPTPPPKSRGRPPTTPSPPSSTGYDGNNDYHANGGDADHEHQNSPLPKKQLAILAVIALAEQTALNSISPYLPEMTSTFPEVDVGQIGLYVGTIASSFALAQFATNFFWGWLSDRIGRKPVVMLGTALTAGCFVAFGFCRTLWQAIIVQLLMGLVNGNQGVISTCLGEITDRSNQSKAFVYLPVIYGLGGITGPAVGGLLVKKGKNIAYPYLYPNLFSAAILLVDLVLTGFFLEESLEEAKDLPPLKERVGNLFSWLWQFTGASHRPTYLRAHVGHRHRTGLDGAEDSAEDSDDGSETASLLSMRGFFANTDTHLTTKEVLNRDTILLLGTYLVFQLSNISYNSLYPIFASSPQPTGRNLSPEEIGLSLSFAGIVTIVFQVGIFGKLKEKMGNRATYRAGLFLFFLSMLMMPWVGYKDSKPLFGIASGKVWLWIELGFVLLVKTVAAVGGLTSALLLITNSAPNHAVLGTLNGLAQTLSAAGRAAGPFLSGGLFSIATRVHPKGEALAWGVFGGIAFLGFIASFGIRGENLESGEWSESEDNESEDVDLEADGEEDGGRGGSEISGDDAGVGGGEE</sequence>
<evidence type="ECO:0000256" key="6">
    <source>
        <dbReference type="SAM" id="MobiDB-lite"/>
    </source>
</evidence>
<proteinExistence type="predicted"/>
<evidence type="ECO:0000256" key="2">
    <source>
        <dbReference type="ARBA" id="ARBA00022448"/>
    </source>
</evidence>
<dbReference type="Gene3D" id="1.20.1250.20">
    <property type="entry name" value="MFS general substrate transporter like domains"/>
    <property type="match status" value="1"/>
</dbReference>
<keyword evidence="10" id="KW-1185">Reference proteome</keyword>
<name>A0ABR4CJ81_9HELO</name>
<evidence type="ECO:0000256" key="5">
    <source>
        <dbReference type="ARBA" id="ARBA00023136"/>
    </source>
</evidence>
<dbReference type="PANTHER" id="PTHR23504:SF39">
    <property type="entry name" value="TRANSPORTER, PUTATIVE (AFU_ORTHOLOGUE AFUA_6G03860)-RELATED"/>
    <property type="match status" value="1"/>
</dbReference>
<feature type="compositionally biased region" description="Basic and acidic residues" evidence="6">
    <location>
        <begin position="1"/>
        <end position="10"/>
    </location>
</feature>
<evidence type="ECO:0000259" key="8">
    <source>
        <dbReference type="PROSITE" id="PS50850"/>
    </source>
</evidence>
<feature type="transmembrane region" description="Helical" evidence="7">
    <location>
        <begin position="456"/>
        <end position="479"/>
    </location>
</feature>
<organism evidence="9 10">
    <name type="scientific">Oculimacula yallundae</name>
    <dbReference type="NCBI Taxonomy" id="86028"/>
    <lineage>
        <taxon>Eukaryota</taxon>
        <taxon>Fungi</taxon>
        <taxon>Dikarya</taxon>
        <taxon>Ascomycota</taxon>
        <taxon>Pezizomycotina</taxon>
        <taxon>Leotiomycetes</taxon>
        <taxon>Helotiales</taxon>
        <taxon>Ploettnerulaceae</taxon>
        <taxon>Oculimacula</taxon>
    </lineage>
</organism>
<feature type="compositionally biased region" description="Polar residues" evidence="6">
    <location>
        <begin position="11"/>
        <end position="21"/>
    </location>
</feature>
<feature type="compositionally biased region" description="Acidic residues" evidence="6">
    <location>
        <begin position="555"/>
        <end position="575"/>
    </location>
</feature>
<dbReference type="SUPFAM" id="SSF103473">
    <property type="entry name" value="MFS general substrate transporter"/>
    <property type="match status" value="1"/>
</dbReference>
<comment type="subcellular location">
    <subcellularLocation>
        <location evidence="1">Membrane</location>
        <topology evidence="1">Multi-pass membrane protein</topology>
    </subcellularLocation>
</comment>
<feature type="transmembrane region" description="Helical" evidence="7">
    <location>
        <begin position="346"/>
        <end position="365"/>
    </location>
</feature>
<keyword evidence="2" id="KW-0813">Transport</keyword>
<dbReference type="InterPro" id="IPR020846">
    <property type="entry name" value="MFS_dom"/>
</dbReference>
<feature type="compositionally biased region" description="Gly residues" evidence="6">
    <location>
        <begin position="579"/>
        <end position="596"/>
    </location>
</feature>
<evidence type="ECO:0000313" key="9">
    <source>
        <dbReference type="EMBL" id="KAL2069199.1"/>
    </source>
</evidence>
<feature type="transmembrane region" description="Helical" evidence="7">
    <location>
        <begin position="141"/>
        <end position="158"/>
    </location>
</feature>
<dbReference type="PROSITE" id="PS50850">
    <property type="entry name" value="MFS"/>
    <property type="match status" value="1"/>
</dbReference>
<dbReference type="PRINTS" id="PR01035">
    <property type="entry name" value="TCRTETA"/>
</dbReference>
<dbReference type="EMBL" id="JAZHXI010000008">
    <property type="protein sequence ID" value="KAL2069199.1"/>
    <property type="molecule type" value="Genomic_DNA"/>
</dbReference>
<dbReference type="InterPro" id="IPR036259">
    <property type="entry name" value="MFS_trans_sf"/>
</dbReference>
<dbReference type="InterPro" id="IPR001958">
    <property type="entry name" value="Tet-R_TetA/multi-R_MdtG-like"/>
</dbReference>
<dbReference type="Pfam" id="PF07690">
    <property type="entry name" value="MFS_1"/>
    <property type="match status" value="1"/>
</dbReference>
<dbReference type="PANTHER" id="PTHR23504">
    <property type="entry name" value="MAJOR FACILITATOR SUPERFAMILY DOMAIN-CONTAINING PROTEIN 10"/>
    <property type="match status" value="1"/>
</dbReference>
<evidence type="ECO:0000256" key="7">
    <source>
        <dbReference type="SAM" id="Phobius"/>
    </source>
</evidence>
<feature type="transmembrane region" description="Helical" evidence="7">
    <location>
        <begin position="198"/>
        <end position="220"/>
    </location>
</feature>
<feature type="transmembrane region" description="Helical" evidence="7">
    <location>
        <begin position="107"/>
        <end position="129"/>
    </location>
</feature>
<dbReference type="CDD" id="cd17330">
    <property type="entry name" value="MFS_SLC46_TetA_like"/>
    <property type="match status" value="1"/>
</dbReference>
<comment type="caution">
    <text evidence="9">The sequence shown here is derived from an EMBL/GenBank/DDBJ whole genome shotgun (WGS) entry which is preliminary data.</text>
</comment>
<feature type="transmembrane region" description="Helical" evidence="7">
    <location>
        <begin position="526"/>
        <end position="546"/>
    </location>
</feature>